<comment type="caution">
    <text evidence="1">The sequence shown here is derived from an EMBL/GenBank/DDBJ whole genome shotgun (WGS) entry which is preliminary data.</text>
</comment>
<proteinExistence type="predicted"/>
<organism evidence="1 2">
    <name type="scientific">Adiantum capillus-veneris</name>
    <name type="common">Maidenhair fern</name>
    <dbReference type="NCBI Taxonomy" id="13818"/>
    <lineage>
        <taxon>Eukaryota</taxon>
        <taxon>Viridiplantae</taxon>
        <taxon>Streptophyta</taxon>
        <taxon>Embryophyta</taxon>
        <taxon>Tracheophyta</taxon>
        <taxon>Polypodiopsida</taxon>
        <taxon>Polypodiidae</taxon>
        <taxon>Polypodiales</taxon>
        <taxon>Pteridineae</taxon>
        <taxon>Pteridaceae</taxon>
        <taxon>Vittarioideae</taxon>
        <taxon>Adiantum</taxon>
    </lineage>
</organism>
<keyword evidence="2" id="KW-1185">Reference proteome</keyword>
<gene>
    <name evidence="1" type="ORF">GOP47_0000795</name>
</gene>
<dbReference type="EMBL" id="JABFUD020000001">
    <property type="protein sequence ID" value="KAI5084626.1"/>
    <property type="molecule type" value="Genomic_DNA"/>
</dbReference>
<sequence length="133" mass="14876">MWCELNWMKEAHPQMVSLERVSTMAEEGRLSPGDTHHVPARNYAINGSVFSIPIHHRQWCGYTGFSALAFRLVCCSLSSSHLPIRFTPSPLLTSRSVLIASLTFDLSLCNDGHTSEARVFFLGIIRKCACTLH</sequence>
<dbReference type="Proteomes" id="UP000886520">
    <property type="component" value="Chromosome 1"/>
</dbReference>
<name>A0A9D4ZSM1_ADICA</name>
<dbReference type="AlphaFoldDB" id="A0A9D4ZSM1"/>
<protein>
    <submittedName>
        <fullName evidence="1">Uncharacterized protein</fullName>
    </submittedName>
</protein>
<accession>A0A9D4ZSM1</accession>
<reference evidence="1" key="1">
    <citation type="submission" date="2021-01" db="EMBL/GenBank/DDBJ databases">
        <title>Adiantum capillus-veneris genome.</title>
        <authorList>
            <person name="Fang Y."/>
            <person name="Liao Q."/>
        </authorList>
    </citation>
    <scope>NUCLEOTIDE SEQUENCE</scope>
    <source>
        <strain evidence="1">H3</strain>
        <tissue evidence="1">Leaf</tissue>
    </source>
</reference>
<evidence type="ECO:0000313" key="2">
    <source>
        <dbReference type="Proteomes" id="UP000886520"/>
    </source>
</evidence>
<evidence type="ECO:0000313" key="1">
    <source>
        <dbReference type="EMBL" id="KAI5084626.1"/>
    </source>
</evidence>